<feature type="compositionally biased region" description="Basic and acidic residues" evidence="1">
    <location>
        <begin position="72"/>
        <end position="94"/>
    </location>
</feature>
<reference evidence="2 3" key="1">
    <citation type="submission" date="2013-12" db="EMBL/GenBank/DDBJ databases">
        <title>Draft genome of the parsitic nematode Ancylostoma duodenale.</title>
        <authorList>
            <person name="Mitreva M."/>
        </authorList>
    </citation>
    <scope>NUCLEOTIDE SEQUENCE [LARGE SCALE GENOMIC DNA]</scope>
    <source>
        <strain evidence="2 3">Zhejiang</strain>
    </source>
</reference>
<name>A0A0C2BIL0_9BILA</name>
<feature type="region of interest" description="Disordered" evidence="1">
    <location>
        <begin position="18"/>
        <end position="139"/>
    </location>
</feature>
<feature type="compositionally biased region" description="Basic and acidic residues" evidence="1">
    <location>
        <begin position="40"/>
        <end position="52"/>
    </location>
</feature>
<proteinExistence type="predicted"/>
<sequence>KIVGHDFVYGCNYLAPPLSRIDENTSDNIPAVDINPESEVIEKMESPTKAEPESLATSGKDMDFAAMETEENADKKEEQVAEKAETDVSEEPAKEPSSAEEPNAKEATPTKEKEKKSPAKTSPKKSPVFRHAIGGRGQT</sequence>
<dbReference type="Proteomes" id="UP000054047">
    <property type="component" value="Unassembled WGS sequence"/>
</dbReference>
<gene>
    <name evidence="2" type="ORF">ANCDUO_26361</name>
</gene>
<dbReference type="EMBL" id="KN784174">
    <property type="protein sequence ID" value="KIH43628.1"/>
    <property type="molecule type" value="Genomic_DNA"/>
</dbReference>
<evidence type="ECO:0000313" key="3">
    <source>
        <dbReference type="Proteomes" id="UP000054047"/>
    </source>
</evidence>
<accession>A0A0C2BIL0</accession>
<keyword evidence="3" id="KW-1185">Reference proteome</keyword>
<feature type="non-terminal residue" evidence="2">
    <location>
        <position position="1"/>
    </location>
</feature>
<dbReference type="AlphaFoldDB" id="A0A0C2BIL0"/>
<evidence type="ECO:0000313" key="2">
    <source>
        <dbReference type="EMBL" id="KIH43628.1"/>
    </source>
</evidence>
<evidence type="ECO:0000256" key="1">
    <source>
        <dbReference type="SAM" id="MobiDB-lite"/>
    </source>
</evidence>
<organism evidence="2 3">
    <name type="scientific">Ancylostoma duodenale</name>
    <dbReference type="NCBI Taxonomy" id="51022"/>
    <lineage>
        <taxon>Eukaryota</taxon>
        <taxon>Metazoa</taxon>
        <taxon>Ecdysozoa</taxon>
        <taxon>Nematoda</taxon>
        <taxon>Chromadorea</taxon>
        <taxon>Rhabditida</taxon>
        <taxon>Rhabditina</taxon>
        <taxon>Rhabditomorpha</taxon>
        <taxon>Strongyloidea</taxon>
        <taxon>Ancylostomatidae</taxon>
        <taxon>Ancylostomatinae</taxon>
        <taxon>Ancylostoma</taxon>
    </lineage>
</organism>
<protein>
    <submittedName>
        <fullName evidence="2">Uncharacterized protein</fullName>
    </submittedName>
</protein>
<feature type="compositionally biased region" description="Basic and acidic residues" evidence="1">
    <location>
        <begin position="102"/>
        <end position="117"/>
    </location>
</feature>